<proteinExistence type="predicted"/>
<dbReference type="PANTHER" id="PTHR40866:SF1">
    <property type="entry name" value="BED-TYPE DOMAIN-CONTAINING PROTEIN"/>
    <property type="match status" value="1"/>
</dbReference>
<dbReference type="InterPro" id="IPR012337">
    <property type="entry name" value="RNaseH-like_sf"/>
</dbReference>
<protein>
    <recommendedName>
        <fullName evidence="1">HAT C-terminal dimerisation domain-containing protein</fullName>
    </recommendedName>
</protein>
<dbReference type="SUPFAM" id="SSF53098">
    <property type="entry name" value="Ribonuclease H-like"/>
    <property type="match status" value="1"/>
</dbReference>
<dbReference type="GO" id="GO:0046983">
    <property type="term" value="F:protein dimerization activity"/>
    <property type="evidence" value="ECO:0007669"/>
    <property type="project" value="InterPro"/>
</dbReference>
<reference evidence="2" key="1">
    <citation type="submission" date="2023-08" db="EMBL/GenBank/DDBJ databases">
        <title>Reference Genome Resource for the Citrus Pathogen Phytophthora citrophthora.</title>
        <authorList>
            <person name="Moller H."/>
            <person name="Coetzee B."/>
            <person name="Rose L.J."/>
            <person name="Van Niekerk J.M."/>
        </authorList>
    </citation>
    <scope>NUCLEOTIDE SEQUENCE</scope>
    <source>
        <strain evidence="2">STE-U-9442</strain>
    </source>
</reference>
<dbReference type="Pfam" id="PF05699">
    <property type="entry name" value="Dimer_Tnp_hAT"/>
    <property type="match status" value="1"/>
</dbReference>
<dbReference type="PANTHER" id="PTHR40866">
    <property type="entry name" value="BED-TYPE DOMAIN-CONTAINING PROTEIN"/>
    <property type="match status" value="1"/>
</dbReference>
<sequence length="156" mass="17711">MLEDYPEMKGYLAVDAVISHKPLFESAVVKNINGNHDNLTAAEKNLVKKFLVKPTETEVAPARSGEKRTCASALHERKRQKLTHPDEYADLRLIAGTSASVERLFSSEKRMLSSTRKRLTPVNFENILFLKQNRFLWNAQMVAKAMKTGEHDQEVV</sequence>
<dbReference type="EMBL" id="JASMQC010000024">
    <property type="protein sequence ID" value="KAK1935234.1"/>
    <property type="molecule type" value="Genomic_DNA"/>
</dbReference>
<evidence type="ECO:0000313" key="3">
    <source>
        <dbReference type="Proteomes" id="UP001259832"/>
    </source>
</evidence>
<gene>
    <name evidence="2" type="ORF">P3T76_011000</name>
</gene>
<evidence type="ECO:0000259" key="1">
    <source>
        <dbReference type="Pfam" id="PF05699"/>
    </source>
</evidence>
<dbReference type="AlphaFoldDB" id="A0AAD9GBB1"/>
<accession>A0AAD9GBB1</accession>
<feature type="domain" description="HAT C-terminal dimerisation" evidence="1">
    <location>
        <begin position="94"/>
        <end position="133"/>
    </location>
</feature>
<organism evidence="2 3">
    <name type="scientific">Phytophthora citrophthora</name>
    <dbReference type="NCBI Taxonomy" id="4793"/>
    <lineage>
        <taxon>Eukaryota</taxon>
        <taxon>Sar</taxon>
        <taxon>Stramenopiles</taxon>
        <taxon>Oomycota</taxon>
        <taxon>Peronosporomycetes</taxon>
        <taxon>Peronosporales</taxon>
        <taxon>Peronosporaceae</taxon>
        <taxon>Phytophthora</taxon>
    </lineage>
</organism>
<name>A0AAD9GBB1_9STRA</name>
<comment type="caution">
    <text evidence="2">The sequence shown here is derived from an EMBL/GenBank/DDBJ whole genome shotgun (WGS) entry which is preliminary data.</text>
</comment>
<evidence type="ECO:0000313" key="2">
    <source>
        <dbReference type="EMBL" id="KAK1935234.1"/>
    </source>
</evidence>
<dbReference type="Proteomes" id="UP001259832">
    <property type="component" value="Unassembled WGS sequence"/>
</dbReference>
<dbReference type="InterPro" id="IPR008906">
    <property type="entry name" value="HATC_C_dom"/>
</dbReference>
<keyword evidence="3" id="KW-1185">Reference proteome</keyword>